<reference evidence="2" key="1">
    <citation type="submission" date="2011-04" db="EMBL/GenBank/DDBJ databases">
        <title>Genome sequence of Solibacillus silvestris StLB046.</title>
        <authorList>
            <person name="Morohoshi T."/>
            <person name="Someya N."/>
            <person name="Ikeda T."/>
        </authorList>
    </citation>
    <scope>NUCLEOTIDE SEQUENCE [LARGE SCALE GENOMIC DNA]</scope>
    <source>
        <strain evidence="2">StLB046</strain>
    </source>
</reference>
<dbReference type="KEGG" id="siv:SSIL_1708"/>
<organism evidence="1 2">
    <name type="scientific">Solibacillus silvestris (strain StLB046)</name>
    <name type="common">Bacillus silvestris</name>
    <dbReference type="NCBI Taxonomy" id="1002809"/>
    <lineage>
        <taxon>Bacteria</taxon>
        <taxon>Bacillati</taxon>
        <taxon>Bacillota</taxon>
        <taxon>Bacilli</taxon>
        <taxon>Bacillales</taxon>
        <taxon>Caryophanaceae</taxon>
        <taxon>Solibacillus</taxon>
    </lineage>
</organism>
<reference evidence="1 2" key="2">
    <citation type="journal article" date="2012" name="J. Biosci. Bioeng.">
        <title>Complete genome sequence and characterization of the N-acylhomoserine lactone-degrading gene of the potato leaf-associated Solibacillus silvestris.</title>
        <authorList>
            <person name="Morohoshi T."/>
            <person name="Tominaga Y."/>
            <person name="Someya N."/>
            <person name="Ikeda T."/>
        </authorList>
    </citation>
    <scope>NUCLEOTIDE SEQUENCE [LARGE SCALE GENOMIC DNA]</scope>
    <source>
        <strain evidence="1 2">StLB046</strain>
    </source>
</reference>
<sequence>MSVIVLDNKRLFLKRIKSYELNTEEIYYRNDKTEERFLFLFLMNEEELWSEYKFEYLYIKMFDGSEYKYFSDKKLDNILKKMANYFKEVGIDSEVEDCSYDRSDDCYYVSEKLKEILENDEYLAQAVDSYIITKDTFIYVDEDISTIATRMDNSFGLV</sequence>
<accession>F2F936</accession>
<dbReference type="HOGENOM" id="CLU_1668248_0_0_9"/>
<proteinExistence type="predicted"/>
<protein>
    <submittedName>
        <fullName evidence="1">DNA polymerase III, alpha subunit</fullName>
    </submittedName>
</protein>
<gene>
    <name evidence="1" type="ordered locus">SSIL_1708</name>
</gene>
<dbReference type="Proteomes" id="UP000006691">
    <property type="component" value="Chromosome"/>
</dbReference>
<name>F2F936_SOLSS</name>
<dbReference type="PATRIC" id="fig|1002809.3.peg.1728"/>
<dbReference type="AlphaFoldDB" id="F2F936"/>
<evidence type="ECO:0000313" key="2">
    <source>
        <dbReference type="Proteomes" id="UP000006691"/>
    </source>
</evidence>
<keyword evidence="2" id="KW-1185">Reference proteome</keyword>
<evidence type="ECO:0000313" key="1">
    <source>
        <dbReference type="EMBL" id="BAK16131.1"/>
    </source>
</evidence>
<dbReference type="RefSeq" id="WP_014823487.1">
    <property type="nucleotide sequence ID" value="NC_018065.1"/>
</dbReference>
<dbReference type="EMBL" id="AP012157">
    <property type="protein sequence ID" value="BAK16131.1"/>
    <property type="molecule type" value="Genomic_DNA"/>
</dbReference>